<proteinExistence type="predicted"/>
<sequence length="918" mass="103125">MSSQHVAVVRISRGLQADAITVVSAYFKYNVPTHHFIEKLRTILLREARTLIGADVNGHSLLWHCPTGNNRGLQTEELIEDFDLTVANRPGQLSTYEREGMGASNIDVTLLTPQVRDMVSNWMVSDTTDSDHRVISYSLSLNQRVPQIMIPCRFNTRKADWRGFADNLSRLKPTVDRSTIDTQAHTIIDVIRRAAVASIPRIRKPGVRAGRQPWWNERLTALKKDLCKMRRQGKHRSERQAYNQARNQYLYQVRTAKAAAWRNFANDININPWGKAFSWAKRGPKSRTVPSTMMGENGAHTSTLGETAELLLSSFFPREGNKQSFTKHGPLLEYEEPVDQERVKAAIWRMRPGKAPGLDGITAGMLRKAWPILADDITKLFGDCMKDATFPRGWKDANLVVVPKPGKADMANPKSYRPVSLLPTLSKALETLIIQDLVRETDLDSYSPQHGFVPGRSTITAIKAAYDWTEASKSRHVVGVFLDITGAFDNVGWHPMLKRLDELGASVRTLRMVGHYLSGRTASLMLQGERYSRTIERGCPQGSQLGPTLWKVAMTGLDKIKLDASATTILYADDIALLVGAARPQTAFTRIEGYLEKMLTWAEEYELRFSPAKTQMMSVKGGLKPGYDVGFGSRPAAPRIVASGTVKYLGVHLDPRCSFWEHVKALKSKSEGLYVRLRRMTSANWGMGRLAAKIIYEAVFLPRITYAAEIWAEEGCGLKKSINALCSMQRSPLLAITSCYRTASTNCLSAVAGVLPLDLEVRRVTMKCRLRNGTISSQEYEDGVQGLIAEWQTRYDETDKGEWTKIMIPDLARRCALPLKMDHYTAQFLTGHGDFNAKLHGFKLVRSANCACGNGAETVRHVLLACTRTRAYREDLITVMREEQVSWPPEKGAFLSTRRTYEALRKFSRKCMTNRTDR</sequence>
<dbReference type="SUPFAM" id="SSF56219">
    <property type="entry name" value="DNase I-like"/>
    <property type="match status" value="1"/>
</dbReference>
<dbReference type="GO" id="GO:0071897">
    <property type="term" value="P:DNA biosynthetic process"/>
    <property type="evidence" value="ECO:0007669"/>
    <property type="project" value="UniProtKB-ARBA"/>
</dbReference>
<dbReference type="InterPro" id="IPR043502">
    <property type="entry name" value="DNA/RNA_pol_sf"/>
</dbReference>
<dbReference type="PROSITE" id="PS50878">
    <property type="entry name" value="RT_POL"/>
    <property type="match status" value="1"/>
</dbReference>
<dbReference type="Pfam" id="PF14529">
    <property type="entry name" value="Exo_endo_phos_2"/>
    <property type="match status" value="1"/>
</dbReference>
<reference evidence="2 3" key="1">
    <citation type="submission" date="2023-01" db="EMBL/GenBank/DDBJ databases">
        <authorList>
            <person name="Whitehead M."/>
        </authorList>
    </citation>
    <scope>NUCLEOTIDE SEQUENCE [LARGE SCALE GENOMIC DNA]</scope>
</reference>
<dbReference type="InterPro" id="IPR036691">
    <property type="entry name" value="Endo/exonu/phosph_ase_sf"/>
</dbReference>
<name>A0AAV0WW95_9HEMI</name>
<evidence type="ECO:0000313" key="2">
    <source>
        <dbReference type="EMBL" id="CAI6360190.1"/>
    </source>
</evidence>
<keyword evidence="3" id="KW-1185">Reference proteome</keyword>
<dbReference type="EMBL" id="CARXXK010000003">
    <property type="protein sequence ID" value="CAI6360190.1"/>
    <property type="molecule type" value="Genomic_DNA"/>
</dbReference>
<evidence type="ECO:0000259" key="1">
    <source>
        <dbReference type="PROSITE" id="PS50878"/>
    </source>
</evidence>
<dbReference type="Gene3D" id="3.60.10.10">
    <property type="entry name" value="Endonuclease/exonuclease/phosphatase"/>
    <property type="match status" value="1"/>
</dbReference>
<accession>A0AAV0WW95</accession>
<feature type="domain" description="Reverse transcriptase" evidence="1">
    <location>
        <begin position="383"/>
        <end position="653"/>
    </location>
</feature>
<organism evidence="2 3">
    <name type="scientific">Macrosiphum euphorbiae</name>
    <name type="common">potato aphid</name>
    <dbReference type="NCBI Taxonomy" id="13131"/>
    <lineage>
        <taxon>Eukaryota</taxon>
        <taxon>Metazoa</taxon>
        <taxon>Ecdysozoa</taxon>
        <taxon>Arthropoda</taxon>
        <taxon>Hexapoda</taxon>
        <taxon>Insecta</taxon>
        <taxon>Pterygota</taxon>
        <taxon>Neoptera</taxon>
        <taxon>Paraneoptera</taxon>
        <taxon>Hemiptera</taxon>
        <taxon>Sternorrhyncha</taxon>
        <taxon>Aphidomorpha</taxon>
        <taxon>Aphidoidea</taxon>
        <taxon>Aphididae</taxon>
        <taxon>Macrosiphini</taxon>
        <taxon>Macrosiphum</taxon>
    </lineage>
</organism>
<dbReference type="InterPro" id="IPR005135">
    <property type="entry name" value="Endo/exonuclease/phosphatase"/>
</dbReference>
<dbReference type="CDD" id="cd01650">
    <property type="entry name" value="RT_nLTR_like"/>
    <property type="match status" value="1"/>
</dbReference>
<dbReference type="Proteomes" id="UP001160148">
    <property type="component" value="Unassembled WGS sequence"/>
</dbReference>
<dbReference type="Pfam" id="PF00078">
    <property type="entry name" value="RVT_1"/>
    <property type="match status" value="1"/>
</dbReference>
<comment type="caution">
    <text evidence="2">The sequence shown here is derived from an EMBL/GenBank/DDBJ whole genome shotgun (WGS) entry which is preliminary data.</text>
</comment>
<evidence type="ECO:0000313" key="3">
    <source>
        <dbReference type="Proteomes" id="UP001160148"/>
    </source>
</evidence>
<gene>
    <name evidence="2" type="ORF">MEUPH1_LOCUS15514</name>
</gene>
<dbReference type="AlphaFoldDB" id="A0AAV0WW95"/>
<dbReference type="SUPFAM" id="SSF56672">
    <property type="entry name" value="DNA/RNA polymerases"/>
    <property type="match status" value="1"/>
</dbReference>
<protein>
    <recommendedName>
        <fullName evidence="1">Reverse transcriptase domain-containing protein</fullName>
    </recommendedName>
</protein>
<dbReference type="GO" id="GO:0003824">
    <property type="term" value="F:catalytic activity"/>
    <property type="evidence" value="ECO:0007669"/>
    <property type="project" value="InterPro"/>
</dbReference>
<dbReference type="InterPro" id="IPR000477">
    <property type="entry name" value="RT_dom"/>
</dbReference>
<dbReference type="PANTHER" id="PTHR19446">
    <property type="entry name" value="REVERSE TRANSCRIPTASES"/>
    <property type="match status" value="1"/>
</dbReference>